<evidence type="ECO:0000313" key="3">
    <source>
        <dbReference type="Proteomes" id="UP000008694"/>
    </source>
</evidence>
<keyword evidence="1" id="KW-0732">Signal</keyword>
<dbReference type="Proteomes" id="UP000008694">
    <property type="component" value="Unassembled WGS sequence"/>
</dbReference>
<sequence length="49" mass="5595">MAKSRVQSLLLLLMPLFFSSAVTGTIFYNCSRKNPGYARYVIDDFVNFV</sequence>
<dbReference type="AlphaFoldDB" id="D7L863"/>
<dbReference type="HOGENOM" id="CLU_3144737_0_0_1"/>
<organism evidence="3">
    <name type="scientific">Arabidopsis lyrata subsp. lyrata</name>
    <name type="common">Lyre-leaved rock-cress</name>
    <dbReference type="NCBI Taxonomy" id="81972"/>
    <lineage>
        <taxon>Eukaryota</taxon>
        <taxon>Viridiplantae</taxon>
        <taxon>Streptophyta</taxon>
        <taxon>Embryophyta</taxon>
        <taxon>Tracheophyta</taxon>
        <taxon>Spermatophyta</taxon>
        <taxon>Magnoliopsida</taxon>
        <taxon>eudicotyledons</taxon>
        <taxon>Gunneridae</taxon>
        <taxon>Pentapetalae</taxon>
        <taxon>rosids</taxon>
        <taxon>malvids</taxon>
        <taxon>Brassicales</taxon>
        <taxon>Brassicaceae</taxon>
        <taxon>Camelineae</taxon>
        <taxon>Arabidopsis</taxon>
    </lineage>
</organism>
<accession>D7L863</accession>
<reference evidence="3" key="1">
    <citation type="journal article" date="2011" name="Nat. Genet.">
        <title>The Arabidopsis lyrata genome sequence and the basis of rapid genome size change.</title>
        <authorList>
            <person name="Hu T.T."/>
            <person name="Pattyn P."/>
            <person name="Bakker E.G."/>
            <person name="Cao J."/>
            <person name="Cheng J.-F."/>
            <person name="Clark R.M."/>
            <person name="Fahlgren N."/>
            <person name="Fawcett J.A."/>
            <person name="Grimwood J."/>
            <person name="Gundlach H."/>
            <person name="Haberer G."/>
            <person name="Hollister J.D."/>
            <person name="Ossowski S."/>
            <person name="Ottilar R.P."/>
            <person name="Salamov A.A."/>
            <person name="Schneeberger K."/>
            <person name="Spannagl M."/>
            <person name="Wang X."/>
            <person name="Yang L."/>
            <person name="Nasrallah M.E."/>
            <person name="Bergelson J."/>
            <person name="Carrington J.C."/>
            <person name="Gaut B.S."/>
            <person name="Schmutz J."/>
            <person name="Mayer K.F.X."/>
            <person name="Van de Peer Y."/>
            <person name="Grigoriev I.V."/>
            <person name="Nordborg M."/>
            <person name="Weigel D."/>
            <person name="Guo Y.-L."/>
        </authorList>
    </citation>
    <scope>NUCLEOTIDE SEQUENCE [LARGE SCALE GENOMIC DNA]</scope>
    <source>
        <strain evidence="3">cv. MN47</strain>
    </source>
</reference>
<feature type="signal peptide" evidence="1">
    <location>
        <begin position="1"/>
        <end position="24"/>
    </location>
</feature>
<proteinExistence type="predicted"/>
<gene>
    <name evidence="2" type="ORF">ARALYDRAFT_899990</name>
</gene>
<name>D7L863_ARALL</name>
<feature type="chain" id="PRO_5003102144" evidence="1">
    <location>
        <begin position="25"/>
        <end position="49"/>
    </location>
</feature>
<evidence type="ECO:0000313" key="2">
    <source>
        <dbReference type="EMBL" id="EFH62331.1"/>
    </source>
</evidence>
<protein>
    <submittedName>
        <fullName evidence="2">Predicted protein</fullName>
    </submittedName>
</protein>
<evidence type="ECO:0000256" key="1">
    <source>
        <dbReference type="SAM" id="SignalP"/>
    </source>
</evidence>
<dbReference type="EMBL" id="GL348715">
    <property type="protein sequence ID" value="EFH62331.1"/>
    <property type="molecule type" value="Genomic_DNA"/>
</dbReference>
<keyword evidence="3" id="KW-1185">Reference proteome</keyword>
<dbReference type="Gramene" id="scaffold_303960.1">
    <property type="protein sequence ID" value="scaffold_303960.1"/>
    <property type="gene ID" value="scaffold_303960.1"/>
</dbReference>